<comment type="catalytic activity">
    <reaction evidence="1">
        <text>(8S)-3',8-cyclo-7,8-dihydroguanosine 5'-triphosphate = cyclic pyranopterin phosphate + diphosphate</text>
        <dbReference type="Rhea" id="RHEA:49580"/>
        <dbReference type="ChEBI" id="CHEBI:33019"/>
        <dbReference type="ChEBI" id="CHEBI:59648"/>
        <dbReference type="ChEBI" id="CHEBI:131766"/>
        <dbReference type="EC" id="4.6.1.17"/>
    </reaction>
</comment>
<evidence type="ECO:0000256" key="15">
    <source>
        <dbReference type="ARBA" id="ARBA00023134"/>
    </source>
</evidence>
<proteinExistence type="evidence at protein level"/>
<dbReference type="EMBL" id="AL590999">
    <property type="status" value="NOT_ANNOTATED_CDS"/>
    <property type="molecule type" value="Genomic_DNA"/>
</dbReference>
<dbReference type="SFLD" id="SFLDG01386">
    <property type="entry name" value="main_SPASM_domain-containing"/>
    <property type="match status" value="1"/>
</dbReference>
<evidence type="ECO:0000256" key="4">
    <source>
        <dbReference type="ARBA" id="ARBA00008484"/>
    </source>
</evidence>
<dbReference type="GO" id="GO:0005525">
    <property type="term" value="F:GTP binding"/>
    <property type="evidence" value="ECO:0007669"/>
    <property type="project" value="UniProtKB-KW"/>
</dbReference>
<comment type="cofactor">
    <cofactor evidence="2">
        <name>[4Fe-4S] cluster</name>
        <dbReference type="ChEBI" id="CHEBI:49883"/>
    </cofactor>
</comment>
<evidence type="ECO:0000256" key="7">
    <source>
        <dbReference type="ARBA" id="ARBA00012575"/>
    </source>
</evidence>
<evidence type="ECO:0000256" key="9">
    <source>
        <dbReference type="ARBA" id="ARBA00022485"/>
    </source>
</evidence>
<dbReference type="GeneTree" id="ENSGT00390000016567"/>
<reference evidence="22 23" key="3">
    <citation type="journal article" date="2004" name="Nature">
        <title>Finishing the euchromatic sequence of the human genome.</title>
        <authorList>
            <consortium name="International Human Genome Sequencing Consortium"/>
        </authorList>
    </citation>
    <scope>NUCLEOTIDE SEQUENCE [LARGE SCALE GENOMIC DNA]</scope>
</reference>
<evidence type="ECO:0000256" key="17">
    <source>
        <dbReference type="ARBA" id="ARBA00023239"/>
    </source>
</evidence>
<dbReference type="CDD" id="cd01335">
    <property type="entry name" value="Radical_SAM"/>
    <property type="match status" value="1"/>
</dbReference>
<dbReference type="InterPro" id="IPR058240">
    <property type="entry name" value="rSAM_sf"/>
</dbReference>
<dbReference type="EC" id="4.6.1.17" evidence="7"/>
<dbReference type="CDD" id="cd21117">
    <property type="entry name" value="Twitch_MoaA"/>
    <property type="match status" value="1"/>
</dbReference>
<evidence type="ECO:0000256" key="10">
    <source>
        <dbReference type="ARBA" id="ARBA00022691"/>
    </source>
</evidence>
<dbReference type="PANTHER" id="PTHR22960">
    <property type="entry name" value="MOLYBDOPTERIN COFACTOR SYNTHESIS PROTEIN A"/>
    <property type="match status" value="1"/>
</dbReference>
<dbReference type="InterPro" id="IPR050105">
    <property type="entry name" value="MoCo_biosynth_MoaA/MoaC"/>
</dbReference>
<comment type="function">
    <text evidence="19">Isoform MOCS1A and isoform MOCS1B probably form a complex that catalyzes the conversion of 5'-GTP to cyclic pyranopterin monophosphate (cPMP). MOCS1A catalyzes the cyclization of GTP to (8S)-3',8-cyclo-7,8-dihydroguanosine 5'-triphosphate and MOCS1B catalyzes the subsequent conversion of (8S)-3',8-cyclo-7,8-dihydroguanosine 5'-triphosphate to cPMP.</text>
</comment>
<dbReference type="EMBL" id="FO393411">
    <property type="status" value="NOT_ANNOTATED_CDS"/>
    <property type="molecule type" value="Genomic_DNA"/>
</dbReference>
<dbReference type="Pfam" id="PF06463">
    <property type="entry name" value="Mob_synth_C"/>
    <property type="match status" value="1"/>
</dbReference>
<keyword evidence="13" id="KW-0408">Iron</keyword>
<comment type="similarity">
    <text evidence="5">In the N-terminal section; belongs to the radical SAM superfamily. MoaA family.</text>
</comment>
<dbReference type="SFLD" id="SFLDG01383">
    <property type="entry name" value="cyclic_pyranopterin_phosphate"/>
    <property type="match status" value="1"/>
</dbReference>
<dbReference type="Proteomes" id="UP000005640">
    <property type="component" value="Chromosome 6"/>
</dbReference>
<comment type="similarity">
    <text evidence="4">In the C-terminal section; belongs to the MoaC family.</text>
</comment>
<dbReference type="HAMAP" id="MF_01225_B">
    <property type="entry name" value="MoaA_B"/>
    <property type="match status" value="1"/>
</dbReference>
<evidence type="ECO:0000259" key="21">
    <source>
        <dbReference type="PROSITE" id="PS51918"/>
    </source>
</evidence>
<comment type="catalytic activity">
    <reaction evidence="18">
        <text>GTP + AH2 + S-adenosyl-L-methionine = (8S)-3',8-cyclo-7,8-dihydroguanosine 5'-triphosphate + 5'-deoxyadenosine + L-methionine + A + H(+)</text>
        <dbReference type="Rhea" id="RHEA:49576"/>
        <dbReference type="ChEBI" id="CHEBI:13193"/>
        <dbReference type="ChEBI" id="CHEBI:15378"/>
        <dbReference type="ChEBI" id="CHEBI:17319"/>
        <dbReference type="ChEBI" id="CHEBI:17499"/>
        <dbReference type="ChEBI" id="CHEBI:37565"/>
        <dbReference type="ChEBI" id="CHEBI:57844"/>
        <dbReference type="ChEBI" id="CHEBI:59789"/>
        <dbReference type="ChEBI" id="CHEBI:131766"/>
        <dbReference type="EC" id="4.1.99.22"/>
    </reaction>
</comment>
<dbReference type="PANTHER" id="PTHR22960:SF26">
    <property type="entry name" value="MOLYBDENUM COFACTOR BIOSYNTHESIS PROTEIN 1"/>
    <property type="match status" value="1"/>
</dbReference>
<dbReference type="OpenTargets" id="ENSG00000124615"/>
<reference evidence="22" key="4">
    <citation type="submission" date="2025-08" db="UniProtKB">
        <authorList>
            <consortium name="Ensembl"/>
        </authorList>
    </citation>
    <scope>IDENTIFICATION</scope>
</reference>
<dbReference type="SFLD" id="SFLDG01067">
    <property type="entry name" value="SPASM/twitch_domain_containing"/>
    <property type="match status" value="1"/>
</dbReference>
<accession>A0AAQ5BGM4</accession>
<dbReference type="SMR" id="A0AAQ5BGM4"/>
<dbReference type="AlphaFoldDB" id="A0AAQ5BGM4"/>
<evidence type="ECO:0000256" key="12">
    <source>
        <dbReference type="ARBA" id="ARBA00022741"/>
    </source>
</evidence>
<keyword evidence="15" id="KW-0342">GTP-binding</keyword>
<evidence type="ECO:0007829" key="24">
    <source>
        <dbReference type="PeptideAtlas" id="A0AAQ5BGM4"/>
    </source>
</evidence>
<evidence type="ECO:0000256" key="6">
    <source>
        <dbReference type="ARBA" id="ARBA00012167"/>
    </source>
</evidence>
<comment type="pathway">
    <text evidence="3">Cofactor biosynthesis; molybdopterin biosynthesis.</text>
</comment>
<comment type="subunit">
    <text evidence="20">Isoform MOCS1A and isoform MOCS1B probably form a heterooligomer.</text>
</comment>
<keyword evidence="9" id="KW-0004">4Fe-4S</keyword>
<dbReference type="PROSITE" id="PS51918">
    <property type="entry name" value="RADICAL_SAM"/>
    <property type="match status" value="1"/>
</dbReference>
<keyword evidence="12" id="KW-0547">Nucleotide-binding</keyword>
<dbReference type="SFLD" id="SFLDS00029">
    <property type="entry name" value="Radical_SAM"/>
    <property type="match status" value="1"/>
</dbReference>
<evidence type="ECO:0000256" key="5">
    <source>
        <dbReference type="ARBA" id="ARBA00009862"/>
    </source>
</evidence>
<evidence type="ECO:0000256" key="1">
    <source>
        <dbReference type="ARBA" id="ARBA00001637"/>
    </source>
</evidence>
<dbReference type="InterPro" id="IPR010505">
    <property type="entry name" value="MoaA_twitch"/>
</dbReference>
<dbReference type="NCBIfam" id="NF001199">
    <property type="entry name" value="PRK00164.2-1"/>
    <property type="match status" value="1"/>
</dbReference>
<dbReference type="InterPro" id="IPR013483">
    <property type="entry name" value="MoaA"/>
</dbReference>
<evidence type="ECO:0000256" key="18">
    <source>
        <dbReference type="ARBA" id="ARBA00048697"/>
    </source>
</evidence>
<name>A0AAQ5BGM4_HUMAN</name>
<evidence type="ECO:0000256" key="20">
    <source>
        <dbReference type="ARBA" id="ARBA00063038"/>
    </source>
</evidence>
<dbReference type="GO" id="GO:0006777">
    <property type="term" value="P:Mo-molybdopterin cofactor biosynthetic process"/>
    <property type="evidence" value="ECO:0007669"/>
    <property type="project" value="UniProtKB-KW"/>
</dbReference>
<feature type="domain" description="Radical SAM core" evidence="21">
    <location>
        <begin position="64"/>
        <end position="277"/>
    </location>
</feature>
<keyword evidence="24 25" id="KW-1267">Proteomics identification</keyword>
<dbReference type="NCBIfam" id="TIGR02666">
    <property type="entry name" value="moaA"/>
    <property type="match status" value="1"/>
</dbReference>
<dbReference type="GO" id="GO:0051539">
    <property type="term" value="F:4 iron, 4 sulfur cluster binding"/>
    <property type="evidence" value="ECO:0007669"/>
    <property type="project" value="UniProtKB-KW"/>
</dbReference>
<dbReference type="InterPro" id="IPR006638">
    <property type="entry name" value="Elp3/MiaA/NifB-like_rSAM"/>
</dbReference>
<dbReference type="SUPFAM" id="SSF102114">
    <property type="entry name" value="Radical SAM enzymes"/>
    <property type="match status" value="1"/>
</dbReference>
<gene>
    <name evidence="22" type="primary">MOCS1</name>
</gene>
<reference evidence="22" key="5">
    <citation type="submission" date="2025-09" db="UniProtKB">
        <authorList>
            <consortium name="Ensembl"/>
        </authorList>
    </citation>
    <scope>IDENTIFICATION</scope>
</reference>
<dbReference type="InterPro" id="IPR040064">
    <property type="entry name" value="MoaA-like"/>
</dbReference>
<dbReference type="PROSITE" id="PS01305">
    <property type="entry name" value="MOAA_NIFB_PQQE"/>
    <property type="match status" value="1"/>
</dbReference>
<evidence type="ECO:0000256" key="11">
    <source>
        <dbReference type="ARBA" id="ARBA00022723"/>
    </source>
</evidence>
<dbReference type="Pfam" id="PF04055">
    <property type="entry name" value="Radical_SAM"/>
    <property type="match status" value="1"/>
</dbReference>
<keyword evidence="16" id="KW-0501">Molybdenum cofactor biosynthesis</keyword>
<evidence type="ECO:0000256" key="16">
    <source>
        <dbReference type="ARBA" id="ARBA00023150"/>
    </source>
</evidence>
<evidence type="ECO:0000256" key="14">
    <source>
        <dbReference type="ARBA" id="ARBA00023014"/>
    </source>
</evidence>
<keyword evidence="14" id="KW-0411">Iron-sulfur</keyword>
<evidence type="ECO:0000313" key="23">
    <source>
        <dbReference type="Proteomes" id="UP000005640"/>
    </source>
</evidence>
<evidence type="ECO:0000256" key="2">
    <source>
        <dbReference type="ARBA" id="ARBA00001966"/>
    </source>
</evidence>
<keyword evidence="11" id="KW-0479">Metal-binding</keyword>
<dbReference type="InterPro" id="IPR000385">
    <property type="entry name" value="MoaA_NifB_PqqE_Fe-S-bd_CS"/>
</dbReference>
<evidence type="ECO:0000256" key="19">
    <source>
        <dbReference type="ARBA" id="ARBA00054222"/>
    </source>
</evidence>
<keyword evidence="17" id="KW-0456">Lyase</keyword>
<evidence type="ECO:0000256" key="3">
    <source>
        <dbReference type="ARBA" id="ARBA00005046"/>
    </source>
</evidence>
<dbReference type="Ensembl" id="ENST00000713665.1">
    <property type="protein sequence ID" value="ENSP00000518968.1"/>
    <property type="gene ID" value="ENSG00000124615.21"/>
</dbReference>
<keyword evidence="10" id="KW-0949">S-adenosyl-L-methionine</keyword>
<dbReference type="Ensembl" id="ENST00000713665.1">
    <property type="protein sequence ID" value="ENSP00000518968.1"/>
    <property type="gene ID" value="ENSG00000124615.22"/>
</dbReference>
<dbReference type="FunFam" id="3.20.20.70:FF:000117">
    <property type="entry name" value="molybdenum cofactor biosynthesis protein 1"/>
    <property type="match status" value="1"/>
</dbReference>
<dbReference type="GO" id="GO:0061799">
    <property type="term" value="F:cyclic pyranopterin monophosphate synthase activity"/>
    <property type="evidence" value="ECO:0007669"/>
    <property type="project" value="UniProtKB-EC"/>
</dbReference>
<dbReference type="EC" id="4.1.99.22" evidence="6"/>
<dbReference type="HGNC" id="HGNC:7190">
    <property type="gene designation" value="MOCS1"/>
</dbReference>
<reference evidence="22 23" key="2">
    <citation type="journal article" date="2003" name="Nature">
        <title>The DNA sequence and analysis of human chromosome 6.</title>
        <authorList>
            <person name="Mungall A.J."/>
            <person name="Palmer S.A."/>
            <person name="Sims S.K."/>
            <person name="Edwards C.A."/>
            <person name="Ashurst J.L."/>
            <person name="Wilming L."/>
            <person name="Jones M.C."/>
            <person name="Horton R."/>
            <person name="Hunt S.E."/>
            <person name="Scott C.E."/>
            <person name="Gilbert J.G."/>
            <person name="Clamp M.E."/>
            <person name="Bethel G."/>
            <person name="Milne S."/>
            <person name="Ainscough R."/>
            <person name="Almeida J.P."/>
            <person name="Ambrose K.D."/>
            <person name="Andrews T.D."/>
            <person name="Ashwell R.I."/>
            <person name="Babbage A.K."/>
            <person name="Bagguley C.L."/>
            <person name="Bailey J."/>
            <person name="Banerjee R."/>
            <person name="Barker D.J."/>
            <person name="Barlow K.F."/>
            <person name="Bates K."/>
            <person name="Beare D.M."/>
            <person name="Beasley H."/>
            <person name="Beasley O."/>
            <person name="Bird C.P."/>
            <person name="Blakey S."/>
            <person name="Bray-Allen S."/>
            <person name="Brook J."/>
            <person name="Brown A.J."/>
            <person name="Brown J.Y."/>
            <person name="Burford D.C."/>
            <person name="Burrill W."/>
            <person name="Burton J."/>
            <person name="Carder C."/>
            <person name="Carter N.P."/>
            <person name="Chapman J.C."/>
            <person name="Clark S.Y."/>
            <person name="Clark G."/>
            <person name="Clee C.M."/>
            <person name="Clegg S."/>
            <person name="Cobley V."/>
            <person name="Collier R.E."/>
            <person name="Collins J.E."/>
            <person name="Colman L.K."/>
            <person name="Corby N.R."/>
            <person name="Coville G.J."/>
            <person name="Culley K.M."/>
            <person name="Dhami P."/>
            <person name="Davies J."/>
            <person name="Dunn M."/>
            <person name="Earthrowl M.E."/>
            <person name="Ellington A.E."/>
            <person name="Evans K.A."/>
            <person name="Faulkner L."/>
            <person name="Francis M.D."/>
            <person name="Frankish A."/>
            <person name="Frankland J."/>
            <person name="French L."/>
            <person name="Garner P."/>
            <person name="Garnett J."/>
            <person name="Ghori M.J."/>
            <person name="Gilby L.M."/>
            <person name="Gillson C.J."/>
            <person name="Glithero R.J."/>
            <person name="Grafham D.V."/>
            <person name="Grant M."/>
            <person name="Gribble S."/>
            <person name="Griffiths C."/>
            <person name="Griffiths M."/>
            <person name="Hall R."/>
            <person name="Halls K.S."/>
            <person name="Hammond S."/>
            <person name="Harley J.L."/>
            <person name="Hart E.A."/>
            <person name="Heath P.D."/>
            <person name="Heathcott R."/>
            <person name="Holmes S.J."/>
            <person name="Howden P.J."/>
            <person name="Howe K.L."/>
            <person name="Howell G.R."/>
            <person name="Huckle E."/>
            <person name="Humphray S.J."/>
            <person name="Humphries M.D."/>
            <person name="Hunt A.R."/>
            <person name="Johnson C.M."/>
            <person name="Joy A.A."/>
            <person name="Kay M."/>
            <person name="Keenan S.J."/>
            <person name="Kimberley A.M."/>
            <person name="King A."/>
            <person name="Laird G.K."/>
            <person name="Langford C."/>
            <person name="Lawlor S."/>
            <person name="Leongamornlert D.A."/>
            <person name="Leversha M."/>
            <person name="Lloyd C.R."/>
            <person name="Lloyd D.M."/>
            <person name="Loveland J.E."/>
            <person name="Lovell J."/>
            <person name="Martin S."/>
            <person name="Mashreghi-Mohammadi M."/>
            <person name="Maslen G.L."/>
            <person name="Matthews L."/>
            <person name="McCann O.T."/>
            <person name="McLaren S.J."/>
            <person name="McLay K."/>
            <person name="McMurray A."/>
            <person name="Moore M.J."/>
            <person name="Mullikin J.C."/>
            <person name="Niblett D."/>
            <person name="Nickerson T."/>
            <person name="Novik K.L."/>
            <person name="Oliver K."/>
            <person name="Overton-Larty E.K."/>
            <person name="Parker A."/>
            <person name="Patel R."/>
            <person name="Pearce A.V."/>
            <person name="Peck A.I."/>
            <person name="Phillimore B."/>
            <person name="Phillips S."/>
            <person name="Plumb R.W."/>
            <person name="Porter K.M."/>
            <person name="Ramsey Y."/>
            <person name="Ranby S.A."/>
            <person name="Rice C.M."/>
            <person name="Ross M.T."/>
            <person name="Searle S.M."/>
            <person name="Sehra H.K."/>
            <person name="Sheridan E."/>
            <person name="Skuce C.D."/>
            <person name="Smith S."/>
            <person name="Smith M."/>
            <person name="Spraggon L."/>
            <person name="Squares S.L."/>
            <person name="Steward C.A."/>
            <person name="Sycamore N."/>
            <person name="Tamlyn-Hall G."/>
            <person name="Tester J."/>
            <person name="Theaker A.J."/>
            <person name="Thomas D.W."/>
            <person name="Thorpe A."/>
            <person name="Tracey A."/>
            <person name="Tromans A."/>
            <person name="Tubby B."/>
            <person name="Wall M."/>
            <person name="Wallis J.M."/>
            <person name="West A.P."/>
            <person name="White S.S."/>
            <person name="Whitehead S.L."/>
            <person name="Whittaker H."/>
            <person name="Wild A."/>
            <person name="Willey D.J."/>
            <person name="Wilmer T.E."/>
            <person name="Wood J.M."/>
            <person name="Wray P.W."/>
            <person name="Wyatt J.C."/>
            <person name="Young L."/>
            <person name="Younger R.M."/>
            <person name="Bentley D.R."/>
            <person name="Coulson A."/>
            <person name="Durbin R."/>
            <person name="Hubbard T."/>
            <person name="Sulston J.E."/>
            <person name="Dunham I."/>
            <person name="Rogers J."/>
            <person name="Beck S."/>
        </authorList>
    </citation>
    <scope>NUCLEOTIDE SEQUENCE [LARGE SCALE GENOMIC DNA]</scope>
</reference>
<dbReference type="Gene3D" id="3.20.20.70">
    <property type="entry name" value="Aldolase class I"/>
    <property type="match status" value="1"/>
</dbReference>
<evidence type="ECO:0007829" key="25">
    <source>
        <dbReference type="ProteomicsDB" id="A0AAQ5BGM4"/>
    </source>
</evidence>
<dbReference type="InterPro" id="IPR007197">
    <property type="entry name" value="rSAM"/>
</dbReference>
<dbReference type="InterPro" id="IPR013785">
    <property type="entry name" value="Aldolase_TIM"/>
</dbReference>
<reference evidence="22 23" key="1">
    <citation type="journal article" date="2001" name="Nature">
        <title>Initial sequencing and analysis of the human genome.</title>
        <authorList>
            <consortium name="International Human Genome Sequencing Consortium"/>
            <person name="Lander E.S."/>
            <person name="Linton L.M."/>
            <person name="Birren B."/>
            <person name="Nusbaum C."/>
            <person name="Zody M.C."/>
            <person name="Baldwin J."/>
            <person name="Devon K."/>
            <person name="Dewar K."/>
            <person name="Doyle M."/>
            <person name="FitzHugh W."/>
            <person name="Funke R."/>
            <person name="Gage D."/>
            <person name="Harris K."/>
            <person name="Heaford A."/>
            <person name="Howland J."/>
            <person name="Kann L."/>
            <person name="Lehoczky J."/>
            <person name="LeVine R."/>
            <person name="McEwan P."/>
            <person name="McKernan K."/>
            <person name="Meldrim J."/>
            <person name="Mesirov J.P."/>
            <person name="Miranda C."/>
            <person name="Morris W."/>
            <person name="Naylor J."/>
            <person name="Raymond C."/>
            <person name="Rosetti M."/>
            <person name="Santos R."/>
            <person name="Sheridan A."/>
            <person name="Sougnez C."/>
            <person name="Stange-Thomann N."/>
            <person name="Stojanovic N."/>
            <person name="Subramanian A."/>
            <person name="Wyman D."/>
            <person name="Rogers J."/>
            <person name="Sulston J."/>
            <person name="Ainscough R."/>
            <person name="Beck S."/>
            <person name="Bentley D."/>
            <person name="Burton J."/>
            <person name="Clee C."/>
            <person name="Carter N."/>
            <person name="Coulson A."/>
            <person name="Deadman R."/>
            <person name="Deloukas P."/>
            <person name="Dunham A."/>
            <person name="Dunham I."/>
            <person name="Durbin R."/>
            <person name="French L."/>
            <person name="Grafham D."/>
            <person name="Gregory S."/>
            <person name="Hubbard T."/>
            <person name="Humphray S."/>
            <person name="Hunt A."/>
            <person name="Jones M."/>
            <person name="Lloyd C."/>
            <person name="McMurray A."/>
            <person name="Matthews L."/>
            <person name="Mercer S."/>
            <person name="Milne S."/>
            <person name="Mullikin J.C."/>
            <person name="Mungall A."/>
            <person name="Plumb R."/>
            <person name="Ross M."/>
            <person name="Shownkeen R."/>
            <person name="Sims S."/>
            <person name="Waterston R.H."/>
            <person name="Wilson R.K."/>
            <person name="Hillier L.W."/>
            <person name="McPherson J.D."/>
            <person name="Marra M.A."/>
            <person name="Mardis E.R."/>
            <person name="Fulton L.A."/>
            <person name="Chinwalla A.T."/>
            <person name="Pepin K.H."/>
            <person name="Gish W.R."/>
            <person name="Chissoe S.L."/>
            <person name="Wendl M.C."/>
            <person name="Delehaunty K.D."/>
            <person name="Miner T.L."/>
            <person name="Delehaunty A."/>
            <person name="Kramer J.B."/>
            <person name="Cook L.L."/>
            <person name="Fulton R.S."/>
            <person name="Johnson D.L."/>
            <person name="Minx P.J."/>
            <person name="Clifton S.W."/>
            <person name="Hawkins T."/>
            <person name="Branscomb E."/>
            <person name="Predki P."/>
            <person name="Richardson P."/>
            <person name="Wenning S."/>
            <person name="Slezak T."/>
            <person name="Doggett N."/>
            <person name="Cheng J.F."/>
            <person name="Olsen A."/>
            <person name="Lucas S."/>
            <person name="Elkin C."/>
            <person name="Uberbacher E."/>
            <person name="Frazier M."/>
            <person name="Gibbs R.A."/>
            <person name="Muzny D.M."/>
            <person name="Scherer S.E."/>
            <person name="Bouck J.B."/>
            <person name="Sodergren E.J."/>
            <person name="Worley K.C."/>
            <person name="Rives C.M."/>
            <person name="Gorrell J.H."/>
            <person name="Metzker M.L."/>
            <person name="Naylor S.L."/>
            <person name="Kucherlapati R.S."/>
            <person name="Nelson D.L."/>
            <person name="Weinstock G.M."/>
            <person name="Sakaki Y."/>
            <person name="Fujiyama A."/>
            <person name="Hattori M."/>
            <person name="Yada T."/>
            <person name="Toyoda A."/>
            <person name="Itoh T."/>
            <person name="Kawagoe C."/>
            <person name="Watanabe H."/>
            <person name="Totoki Y."/>
            <person name="Taylor T."/>
            <person name="Weissenbach J."/>
            <person name="Heilig R."/>
            <person name="Saurin W."/>
            <person name="Artiguenave F."/>
            <person name="Brottier P."/>
            <person name="Bruls T."/>
            <person name="Pelletier E."/>
            <person name="Robert C."/>
            <person name="Wincker P."/>
            <person name="Smith D.R."/>
            <person name="Doucette-Stamm L."/>
            <person name="Rubenfield M."/>
            <person name="Weinstock K."/>
            <person name="Lee H.M."/>
            <person name="Dubois J."/>
            <person name="Rosenthal A."/>
            <person name="Platzer M."/>
            <person name="Nyakatura G."/>
            <person name="Taudien S."/>
            <person name="Rump A."/>
            <person name="Yang H."/>
            <person name="Yu J."/>
            <person name="Wang J."/>
            <person name="Huang G."/>
            <person name="Gu J."/>
            <person name="Hood L."/>
            <person name="Rowen L."/>
            <person name="Madan A."/>
            <person name="Qin S."/>
            <person name="Davis R.W."/>
            <person name="Federspiel N.A."/>
            <person name="Abola A.P."/>
            <person name="Proctor M.J."/>
            <person name="Myers R.M."/>
            <person name="Schmutz J."/>
            <person name="Dickson M."/>
            <person name="Grimwood J."/>
            <person name="Cox D.R."/>
            <person name="Olson M.V."/>
            <person name="Kaul R."/>
            <person name="Raymond C."/>
            <person name="Shimizu N."/>
            <person name="Kawasaki K."/>
            <person name="Minoshima S."/>
            <person name="Evans G.A."/>
            <person name="Athanasiou M."/>
            <person name="Schultz R."/>
            <person name="Roe B.A."/>
            <person name="Chen F."/>
            <person name="Pan H."/>
            <person name="Ramser J."/>
            <person name="Lehrach H."/>
            <person name="Reinhardt R."/>
            <person name="McCombie W.R."/>
            <person name="de la Bastide M."/>
            <person name="Dedhia N."/>
            <person name="Blocker H."/>
            <person name="Hornischer K."/>
            <person name="Nordsiek G."/>
            <person name="Agarwala R."/>
            <person name="Aravind L."/>
            <person name="Bailey J.A."/>
            <person name="Bateman A."/>
            <person name="Batzoglou S."/>
            <person name="Birney E."/>
            <person name="Bork P."/>
            <person name="Brown D.G."/>
            <person name="Burge C.B."/>
            <person name="Cerutti L."/>
            <person name="Chen H.C."/>
            <person name="Church D."/>
            <person name="Clamp M."/>
            <person name="Copley R.R."/>
            <person name="Doerks T."/>
            <person name="Eddy S.R."/>
            <person name="Eichler E.E."/>
            <person name="Furey T.S."/>
            <person name="Galagan J."/>
            <person name="Gilbert J.G."/>
            <person name="Harmon C."/>
            <person name="Hayashizaki Y."/>
            <person name="Haussler D."/>
            <person name="Hermjakob H."/>
            <person name="Hokamp K."/>
            <person name="Jang W."/>
            <person name="Johnson L.S."/>
            <person name="Jones T.A."/>
            <person name="Kasif S."/>
            <person name="Kaspryzk A."/>
            <person name="Kennedy S."/>
            <person name="Kent W.J."/>
            <person name="Kitts P."/>
            <person name="Koonin E.V."/>
            <person name="Korf I."/>
            <person name="Kulp D."/>
            <person name="Lancet D."/>
            <person name="Lowe T.M."/>
            <person name="McLysaght A."/>
            <person name="Mikkelsen T."/>
            <person name="Moran J.V."/>
            <person name="Mulder N."/>
            <person name="Pollara V.J."/>
            <person name="Ponting C.P."/>
            <person name="Schuler G."/>
            <person name="Schultz J."/>
            <person name="Slater G."/>
            <person name="Smit A.F."/>
            <person name="Stupka E."/>
            <person name="Szustakowski J."/>
            <person name="Thierry-Mieg D."/>
            <person name="Thierry-Mieg J."/>
            <person name="Wagner L."/>
            <person name="Wallis J."/>
            <person name="Wheeler R."/>
            <person name="Williams A."/>
            <person name="Wolf Y.I."/>
            <person name="Wolfe K.H."/>
            <person name="Yang S.P."/>
            <person name="Yeh R.F."/>
            <person name="Collins F."/>
            <person name="Guyer M.S."/>
            <person name="Peterson J."/>
            <person name="Felsenfeld A."/>
            <person name="Wetterstrand K.A."/>
            <person name="Patrinos A."/>
            <person name="Morgan M.J."/>
            <person name="de Jong P."/>
            <person name="Catanese J.J."/>
            <person name="Osoegawa K."/>
            <person name="Shizuya H."/>
            <person name="Choi S."/>
            <person name="Chen Y.J."/>
        </authorList>
    </citation>
    <scope>NUCLEOTIDE SEQUENCE [LARGE SCALE GENOMIC DNA]</scope>
</reference>
<keyword evidence="23" id="KW-1185">Reference proteome</keyword>
<evidence type="ECO:0000313" key="22">
    <source>
        <dbReference type="Ensembl" id="ENSP00000518968.1"/>
    </source>
</evidence>
<dbReference type="GO" id="GO:0046872">
    <property type="term" value="F:metal ion binding"/>
    <property type="evidence" value="ECO:0007669"/>
    <property type="project" value="UniProtKB-KW"/>
</dbReference>
<organism evidence="22 23">
    <name type="scientific">Homo sapiens</name>
    <name type="common">Human</name>
    <dbReference type="NCBI Taxonomy" id="9606"/>
    <lineage>
        <taxon>Eukaryota</taxon>
        <taxon>Metazoa</taxon>
        <taxon>Chordata</taxon>
        <taxon>Craniata</taxon>
        <taxon>Vertebrata</taxon>
        <taxon>Euteleostomi</taxon>
        <taxon>Mammalia</taxon>
        <taxon>Eutheria</taxon>
        <taxon>Euarchontoglires</taxon>
        <taxon>Primates</taxon>
        <taxon>Haplorrhini</taxon>
        <taxon>Catarrhini</taxon>
        <taxon>Hominidae</taxon>
        <taxon>Homo</taxon>
    </lineage>
</organism>
<evidence type="ECO:0000256" key="13">
    <source>
        <dbReference type="ARBA" id="ARBA00023004"/>
    </source>
</evidence>
<sequence length="371" mass="41625">MAARPLSRMLRRLLRSSARSCSSGAPVTQPCPGESARAASEEVSRRRQFLREHAAPFSAFLTDSFGRQHSYLRISLTEKCNLRCQYCMPEEGVPLTPKANLLTTEEILTLARLFVKEGIDKIRLTGGEPLIRPDVVDIVAQLQRLEGLRTIGVTTNGINLARLLPQLQKAGLSAINISLDTLVPAKFEFIVRRKGFHKVMEGIHKAIELGYNPVKVNCVVMRGLNEDELLDFAALTEGLPLDVRFIEYMPFDGNKWNFKKMVSYKEMLDTVRQQWPELEKVPEEESSTAKAFKIPGFQGQISFITSMSEHFCGTCNRLRITADGNLKVCLFGNSEVSLRDHLRAGASEQELLRIIGAAVGRKKRQHAVFPR</sequence>
<evidence type="ECO:0000256" key="8">
    <source>
        <dbReference type="ARBA" id="ARBA00015273"/>
    </source>
</evidence>
<protein>
    <recommendedName>
        <fullName evidence="8">Molybdenum cofactor biosynthesis protein 1</fullName>
        <ecNumber evidence="6">4.1.99.22</ecNumber>
        <ecNumber evidence="7">4.6.1.17</ecNumber>
    </recommendedName>
</protein>
<dbReference type="GO" id="GO:0061798">
    <property type="term" value="F:GTP 3',8'-cyclase activity"/>
    <property type="evidence" value="ECO:0007669"/>
    <property type="project" value="UniProtKB-EC"/>
</dbReference>
<dbReference type="SMART" id="SM00729">
    <property type="entry name" value="Elp3"/>
    <property type="match status" value="1"/>
</dbReference>